<comment type="caution">
    <text evidence="2">The sequence shown here is derived from an EMBL/GenBank/DDBJ whole genome shotgun (WGS) entry which is preliminary data.</text>
</comment>
<dbReference type="PANTHER" id="PTHR45947">
    <property type="entry name" value="SULFOQUINOVOSYL TRANSFERASE SQD2"/>
    <property type="match status" value="1"/>
</dbReference>
<dbReference type="Pfam" id="PF00534">
    <property type="entry name" value="Glycos_transf_1"/>
    <property type="match status" value="1"/>
</dbReference>
<dbReference type="EMBL" id="BRVO01000005">
    <property type="protein sequence ID" value="GLB50850.1"/>
    <property type="molecule type" value="Genomic_DNA"/>
</dbReference>
<dbReference type="PANTHER" id="PTHR45947:SF3">
    <property type="entry name" value="SULFOQUINOVOSYL TRANSFERASE SQD2"/>
    <property type="match status" value="1"/>
</dbReference>
<dbReference type="GO" id="GO:0016740">
    <property type="term" value="F:transferase activity"/>
    <property type="evidence" value="ECO:0007669"/>
    <property type="project" value="UniProtKB-KW"/>
</dbReference>
<dbReference type="RefSeq" id="WP_281766487.1">
    <property type="nucleotide sequence ID" value="NZ_BRVO01000005.1"/>
</dbReference>
<gene>
    <name evidence="2" type="ORF">Y10_32180</name>
</gene>
<evidence type="ECO:0000313" key="2">
    <source>
        <dbReference type="EMBL" id="GLB50850.1"/>
    </source>
</evidence>
<name>A0ABQ5MN67_9FLAO</name>
<accession>A0ABQ5MN67</accession>
<keyword evidence="2" id="KW-0808">Transferase</keyword>
<proteinExistence type="predicted"/>
<keyword evidence="3" id="KW-1185">Reference proteome</keyword>
<dbReference type="CDD" id="cd03801">
    <property type="entry name" value="GT4_PimA-like"/>
    <property type="match status" value="1"/>
</dbReference>
<dbReference type="InterPro" id="IPR001296">
    <property type="entry name" value="Glyco_trans_1"/>
</dbReference>
<dbReference type="Gene3D" id="3.40.50.2000">
    <property type="entry name" value="Glycogen Phosphorylase B"/>
    <property type="match status" value="2"/>
</dbReference>
<reference evidence="2" key="1">
    <citation type="submission" date="2022-07" db="EMBL/GenBank/DDBJ databases">
        <title>Taxonomy of Novel Oxalotrophic and Methylotrophic Bacteria.</title>
        <authorList>
            <person name="Sahin N."/>
            <person name="Tani A."/>
        </authorList>
    </citation>
    <scope>NUCLEOTIDE SEQUENCE</scope>
    <source>
        <strain evidence="2">Y10</strain>
    </source>
</reference>
<dbReference type="Proteomes" id="UP001143543">
    <property type="component" value="Unassembled WGS sequence"/>
</dbReference>
<sequence>MKFLIVTHVEHVYKDGKYYGYAPYVREMNIWLKHVDEVLIVAPLSKRAITAIEIPYEHSHIDFKAVPAFSLTSGKEIIKTLFNLPMLLWTIFRYMRKTDHIHLRCPGNMGLLGCIVQICFPKKTKTAKYAGNWDPNSNQPASYRLQKKILKSTLLTKNMNTLVYGDWPNSTKNIKSFFTATYYEKDKQPLKAKLYTNHIKFLFVGTLSVGKQPKYVIQLVQGLKKKGYDVSLDVFGDGVLRNELETFIAAEQIASYITLHGNKTKTEIENAYKESHFMVLPSKSEGWPKVVAEAMFWGCIPVVTPISCVPYMLAEGQRGVLLSMQLEQDVEAVKNVMINTDKCTAIRKEGSEWSRTYTLDYFEAEIVKLL</sequence>
<feature type="domain" description="Glycosyl transferase family 1" evidence="1">
    <location>
        <begin position="186"/>
        <end position="352"/>
    </location>
</feature>
<evidence type="ECO:0000259" key="1">
    <source>
        <dbReference type="Pfam" id="PF00534"/>
    </source>
</evidence>
<dbReference type="InterPro" id="IPR050194">
    <property type="entry name" value="Glycosyltransferase_grp1"/>
</dbReference>
<dbReference type="SUPFAM" id="SSF53756">
    <property type="entry name" value="UDP-Glycosyltransferase/glycogen phosphorylase"/>
    <property type="match status" value="1"/>
</dbReference>
<organism evidence="2 3">
    <name type="scientific">Neptunitalea lumnitzerae</name>
    <dbReference type="NCBI Taxonomy" id="2965509"/>
    <lineage>
        <taxon>Bacteria</taxon>
        <taxon>Pseudomonadati</taxon>
        <taxon>Bacteroidota</taxon>
        <taxon>Flavobacteriia</taxon>
        <taxon>Flavobacteriales</taxon>
        <taxon>Flavobacteriaceae</taxon>
        <taxon>Neptunitalea</taxon>
    </lineage>
</organism>
<protein>
    <submittedName>
        <fullName evidence="2">Glycosyl transferase</fullName>
    </submittedName>
</protein>
<evidence type="ECO:0000313" key="3">
    <source>
        <dbReference type="Proteomes" id="UP001143543"/>
    </source>
</evidence>